<evidence type="ECO:0000313" key="9">
    <source>
        <dbReference type="EMBL" id="GCB61735.1"/>
    </source>
</evidence>
<evidence type="ECO:0000256" key="2">
    <source>
        <dbReference type="ARBA" id="ARBA00022723"/>
    </source>
</evidence>
<dbReference type="InterPro" id="IPR043136">
    <property type="entry name" value="B30.2/SPRY_sf"/>
</dbReference>
<feature type="region of interest" description="Disordered" evidence="7">
    <location>
        <begin position="342"/>
        <end position="370"/>
    </location>
</feature>
<dbReference type="PRINTS" id="PR01407">
    <property type="entry name" value="BUTYPHLNCDUF"/>
</dbReference>
<proteinExistence type="inferred from homology"/>
<dbReference type="InterPro" id="IPR051051">
    <property type="entry name" value="E3_ubiq-ligase_TRIM/RNF"/>
</dbReference>
<keyword evidence="6" id="KW-0175">Coiled coil</keyword>
<feature type="coiled-coil region" evidence="6">
    <location>
        <begin position="16"/>
        <end position="82"/>
    </location>
</feature>
<dbReference type="InterPro" id="IPR001870">
    <property type="entry name" value="B30.2/SPRY"/>
</dbReference>
<dbReference type="SMART" id="SM00733">
    <property type="entry name" value="Mterf"/>
    <property type="match status" value="4"/>
</dbReference>
<gene>
    <name evidence="9" type="ORF">scyTo_0007099</name>
</gene>
<dbReference type="SMART" id="SM00449">
    <property type="entry name" value="SPRY"/>
    <property type="match status" value="1"/>
</dbReference>
<dbReference type="Gene3D" id="1.25.70.10">
    <property type="entry name" value="Transcription termination factor 3, mitochondrial"/>
    <property type="match status" value="1"/>
</dbReference>
<evidence type="ECO:0000256" key="5">
    <source>
        <dbReference type="ARBA" id="ARBA00022946"/>
    </source>
</evidence>
<evidence type="ECO:0000256" key="4">
    <source>
        <dbReference type="ARBA" id="ARBA00022833"/>
    </source>
</evidence>
<dbReference type="InterPro" id="IPR038538">
    <property type="entry name" value="MTERF_sf"/>
</dbReference>
<sequence>MQGWPTITEGDELKPYNNLKDQQDKLKSNAEASQVALEDLQKEKQNALVAIKEKEINIEEKYEALRQQIDNEEREAFEAVDREQIRVTAEIDARIFNLQNAAKEFEKSLTDLHILSQKYDDILFIQEFNSIAARLKDVSLPLTSTPYTLGSTQTKDTIKCTVEGNEELMNRQMVVKLYGQTPTLDPDTANPYLALTDYNRTVSASSQIQMFPQSGEIFDRWPQILGAEAVSCGRSYWEVEVKEGDGAWSIGACYKSMSRRGAGNECLLGFNDKSWCIHSGPDALSYLHDGKRIGMKAEKPFMLGIYIDFEDHCTIQAANPKLAFASHYNHTNWTCQQAAGGTLTSGAEHSSGERVVGESQSPTDTDRTGPAMRRRLNGVAQQAVRLHFLLQRIQPPVGYWQLPSTHKYNAQNSRSWRYTSCRFSTARTLRQPEKTSPDSLLSPKIKSEFLEDLRQTVAKHVGKSDIDASGFESVAESILKLGFSKVQVKQLLALNPSIAAWPPQKTLPALYMLNLIGLNQNSIIKVLEKCPELFGVKEHQLQSRIDNLQKHGLGEGSLQRVLLQSPQILNLSAKQVNNTVRFFKDKCIFTGQQIIIILRTSPNVLFEKLEELEYKFQYAYFRMGMKQPEITKSGLFQVSLEELKHRHIFLERLGLYQTPDKKGQTQIVNPKPKDILTTSEDYFLAKVAKSTWEEFDIFKKLLIREEIEKEEIESSEWEGEEESEEEYSSEEDEETLQGQ</sequence>
<evidence type="ECO:0000256" key="1">
    <source>
        <dbReference type="ARBA" id="ARBA00007692"/>
    </source>
</evidence>
<dbReference type="Pfam" id="PF13765">
    <property type="entry name" value="PRY"/>
    <property type="match status" value="1"/>
</dbReference>
<dbReference type="GO" id="GO:0005737">
    <property type="term" value="C:cytoplasm"/>
    <property type="evidence" value="ECO:0007669"/>
    <property type="project" value="UniProtKB-ARBA"/>
</dbReference>
<dbReference type="InterPro" id="IPR003879">
    <property type="entry name" value="Butyrophylin_SPRY"/>
</dbReference>
<accession>A0A401NLH3</accession>
<dbReference type="GO" id="GO:0008270">
    <property type="term" value="F:zinc ion binding"/>
    <property type="evidence" value="ECO:0007669"/>
    <property type="project" value="UniProtKB-KW"/>
</dbReference>
<dbReference type="SUPFAM" id="SSF49899">
    <property type="entry name" value="Concanavalin A-like lectins/glucanases"/>
    <property type="match status" value="1"/>
</dbReference>
<evidence type="ECO:0000259" key="8">
    <source>
        <dbReference type="PROSITE" id="PS50188"/>
    </source>
</evidence>
<evidence type="ECO:0000256" key="7">
    <source>
        <dbReference type="SAM" id="MobiDB-lite"/>
    </source>
</evidence>
<evidence type="ECO:0000256" key="6">
    <source>
        <dbReference type="SAM" id="Coils"/>
    </source>
</evidence>
<keyword evidence="4" id="KW-0862">Zinc</keyword>
<dbReference type="InterPro" id="IPR003877">
    <property type="entry name" value="SPRY_dom"/>
</dbReference>
<dbReference type="Pfam" id="PF25600">
    <property type="entry name" value="TRIM_CC"/>
    <property type="match status" value="1"/>
</dbReference>
<dbReference type="PANTHER" id="PTHR25465">
    <property type="entry name" value="B-BOX DOMAIN CONTAINING"/>
    <property type="match status" value="1"/>
</dbReference>
<keyword evidence="3" id="KW-0863">Zinc-finger</keyword>
<comment type="similarity">
    <text evidence="1">Belongs to the mTERF family.</text>
</comment>
<comment type="caution">
    <text evidence="9">The sequence shown here is derived from an EMBL/GenBank/DDBJ whole genome shotgun (WGS) entry which is preliminary data.</text>
</comment>
<dbReference type="GO" id="GO:0003676">
    <property type="term" value="F:nucleic acid binding"/>
    <property type="evidence" value="ECO:0007669"/>
    <property type="project" value="InterPro"/>
</dbReference>
<feature type="region of interest" description="Disordered" evidence="7">
    <location>
        <begin position="710"/>
        <end position="739"/>
    </location>
</feature>
<dbReference type="OrthoDB" id="9991972at2759"/>
<dbReference type="Pfam" id="PF02536">
    <property type="entry name" value="mTERF"/>
    <property type="match status" value="1"/>
</dbReference>
<keyword evidence="5" id="KW-0809">Transit peptide</keyword>
<dbReference type="Proteomes" id="UP000288216">
    <property type="component" value="Unassembled WGS sequence"/>
</dbReference>
<feature type="domain" description="B30.2/SPRY" evidence="8">
    <location>
        <begin position="162"/>
        <end position="361"/>
    </location>
</feature>
<keyword evidence="10" id="KW-1185">Reference proteome</keyword>
<dbReference type="SMART" id="SM00589">
    <property type="entry name" value="PRY"/>
    <property type="match status" value="1"/>
</dbReference>
<dbReference type="InterPro" id="IPR058030">
    <property type="entry name" value="TRIM8/14/16/25/29/45/65_CC"/>
</dbReference>
<evidence type="ECO:0000313" key="10">
    <source>
        <dbReference type="Proteomes" id="UP000288216"/>
    </source>
</evidence>
<dbReference type="PROSITE" id="PS50188">
    <property type="entry name" value="B302_SPRY"/>
    <property type="match status" value="1"/>
</dbReference>
<dbReference type="PANTHER" id="PTHR25465:SF31">
    <property type="entry name" value="RING-TYPE DOMAIN-CONTAINING PROTEIN"/>
    <property type="match status" value="1"/>
</dbReference>
<dbReference type="AlphaFoldDB" id="A0A401NLH3"/>
<protein>
    <recommendedName>
        <fullName evidence="8">B30.2/SPRY domain-containing protein</fullName>
    </recommendedName>
</protein>
<dbReference type="EMBL" id="BFAA01002511">
    <property type="protein sequence ID" value="GCB61735.1"/>
    <property type="molecule type" value="Genomic_DNA"/>
</dbReference>
<dbReference type="Pfam" id="PF00622">
    <property type="entry name" value="SPRY"/>
    <property type="match status" value="1"/>
</dbReference>
<name>A0A401NLH3_SCYTO</name>
<dbReference type="InterPro" id="IPR003690">
    <property type="entry name" value="MTERF"/>
</dbReference>
<organism evidence="9 10">
    <name type="scientific">Scyliorhinus torazame</name>
    <name type="common">Cloudy catshark</name>
    <name type="synonym">Catulus torazame</name>
    <dbReference type="NCBI Taxonomy" id="75743"/>
    <lineage>
        <taxon>Eukaryota</taxon>
        <taxon>Metazoa</taxon>
        <taxon>Chordata</taxon>
        <taxon>Craniata</taxon>
        <taxon>Vertebrata</taxon>
        <taxon>Chondrichthyes</taxon>
        <taxon>Elasmobranchii</taxon>
        <taxon>Galeomorphii</taxon>
        <taxon>Galeoidea</taxon>
        <taxon>Carcharhiniformes</taxon>
        <taxon>Scyliorhinidae</taxon>
        <taxon>Scyliorhinus</taxon>
    </lineage>
</organism>
<dbReference type="InterPro" id="IPR006574">
    <property type="entry name" value="PRY"/>
</dbReference>
<keyword evidence="2" id="KW-0479">Metal-binding</keyword>
<dbReference type="STRING" id="75743.A0A401NLH3"/>
<evidence type="ECO:0000256" key="3">
    <source>
        <dbReference type="ARBA" id="ARBA00022771"/>
    </source>
</evidence>
<dbReference type="Gene3D" id="2.60.120.920">
    <property type="match status" value="1"/>
</dbReference>
<reference evidence="9 10" key="1">
    <citation type="journal article" date="2018" name="Nat. Ecol. Evol.">
        <title>Shark genomes provide insights into elasmobranch evolution and the origin of vertebrates.</title>
        <authorList>
            <person name="Hara Y"/>
            <person name="Yamaguchi K"/>
            <person name="Onimaru K"/>
            <person name="Kadota M"/>
            <person name="Koyanagi M"/>
            <person name="Keeley SD"/>
            <person name="Tatsumi K"/>
            <person name="Tanaka K"/>
            <person name="Motone F"/>
            <person name="Kageyama Y"/>
            <person name="Nozu R"/>
            <person name="Adachi N"/>
            <person name="Nishimura O"/>
            <person name="Nakagawa R"/>
            <person name="Tanegashima C"/>
            <person name="Kiyatake I"/>
            <person name="Matsumoto R"/>
            <person name="Murakumo K"/>
            <person name="Nishida K"/>
            <person name="Terakita A"/>
            <person name="Kuratani S"/>
            <person name="Sato K"/>
            <person name="Hyodo S Kuraku.S."/>
        </authorList>
    </citation>
    <scope>NUCLEOTIDE SEQUENCE [LARGE SCALE GENOMIC DNA]</scope>
</reference>
<dbReference type="InterPro" id="IPR013320">
    <property type="entry name" value="ConA-like_dom_sf"/>
</dbReference>